<name>A0A0T5NXW1_9RHOB</name>
<dbReference type="STRING" id="1641875.XM53_04165"/>
<organism evidence="1 2">
    <name type="scientific">Roseovarius atlanticus</name>
    <dbReference type="NCBI Taxonomy" id="1641875"/>
    <lineage>
        <taxon>Bacteria</taxon>
        <taxon>Pseudomonadati</taxon>
        <taxon>Pseudomonadota</taxon>
        <taxon>Alphaproteobacteria</taxon>
        <taxon>Rhodobacterales</taxon>
        <taxon>Roseobacteraceae</taxon>
        <taxon>Roseovarius</taxon>
    </lineage>
</organism>
<dbReference type="AlphaFoldDB" id="A0A0T5NXW1"/>
<dbReference type="EMBL" id="LAXJ01000003">
    <property type="protein sequence ID" value="KRS13773.1"/>
    <property type="molecule type" value="Genomic_DNA"/>
</dbReference>
<comment type="caution">
    <text evidence="1">The sequence shown here is derived from an EMBL/GenBank/DDBJ whole genome shotgun (WGS) entry which is preliminary data.</text>
</comment>
<evidence type="ECO:0000313" key="2">
    <source>
        <dbReference type="Proteomes" id="UP000051295"/>
    </source>
</evidence>
<dbReference type="PATRIC" id="fig|1641875.4.peg.2844"/>
<protein>
    <submittedName>
        <fullName evidence="1">Uncharacterized protein</fullName>
    </submittedName>
</protein>
<evidence type="ECO:0000313" key="1">
    <source>
        <dbReference type="EMBL" id="KRS13773.1"/>
    </source>
</evidence>
<dbReference type="Proteomes" id="UP000051295">
    <property type="component" value="Unassembled WGS sequence"/>
</dbReference>
<gene>
    <name evidence="1" type="ORF">XM53_04165</name>
</gene>
<sequence>MRTNLAFTTEAIVSPWGGDPTAILKHFMPAGNIPRMIGAPSPRHIASPREGLTIAGPLRGC</sequence>
<proteinExistence type="predicted"/>
<reference evidence="1 2" key="1">
    <citation type="submission" date="2015-04" db="EMBL/GenBank/DDBJ databases">
        <title>The draft genome sequence of Roseovarius sp.R12b.</title>
        <authorList>
            <person name="Li G."/>
            <person name="Lai Q."/>
            <person name="Shao Z."/>
            <person name="Yan P."/>
        </authorList>
    </citation>
    <scope>NUCLEOTIDE SEQUENCE [LARGE SCALE GENOMIC DNA]</scope>
    <source>
        <strain evidence="1 2">R12B</strain>
    </source>
</reference>
<accession>A0A0T5NXW1</accession>
<keyword evidence="2" id="KW-1185">Reference proteome</keyword>